<dbReference type="InterPro" id="IPR006140">
    <property type="entry name" value="D-isomer_DH_NAD-bd"/>
</dbReference>
<keyword evidence="2 4" id="KW-0560">Oxidoreductase</keyword>
<dbReference type="SUPFAM" id="SSF52283">
    <property type="entry name" value="Formate/glycerate dehydrogenase catalytic domain-like"/>
    <property type="match status" value="1"/>
</dbReference>
<evidence type="ECO:0000313" key="7">
    <source>
        <dbReference type="EMBL" id="OAK51902.1"/>
    </source>
</evidence>
<evidence type="ECO:0000256" key="1">
    <source>
        <dbReference type="ARBA" id="ARBA00005854"/>
    </source>
</evidence>
<evidence type="ECO:0000259" key="5">
    <source>
        <dbReference type="Pfam" id="PF00389"/>
    </source>
</evidence>
<keyword evidence="8" id="KW-1185">Reference proteome</keyword>
<proteinExistence type="inferred from homology"/>
<name>A0A177Y8Q0_9NOCA</name>
<reference evidence="7 8" key="1">
    <citation type="submission" date="2016-03" db="EMBL/GenBank/DDBJ databases">
        <title>Genome sequence of Rhodococcus kyotonensis KB10.</title>
        <authorList>
            <person name="Jeong H."/>
            <person name="Hong C.E."/>
            <person name="Jo S.H."/>
            <person name="Park J.M."/>
        </authorList>
    </citation>
    <scope>NUCLEOTIDE SEQUENCE [LARGE SCALE GENOMIC DNA]</scope>
    <source>
        <strain evidence="7 8">KB10</strain>
    </source>
</reference>
<sequence>MLLDVKGEGVETILLLATDEYGVIECTVTDRIGQRGHVVRPPERTRRAVSALLPDATVVIGEWSGELPLGRDEALAGSNVRLVQQPGAGVNFIDLGAWADAGVPVSNAPGGNASSVAEWAVTAASYLNRSVGWADAEVRAGRWPQESIVRRGCRDLAECRVGVVGFGEVGRRAASLFGAYGCTVRYAARSDKRDANFERVPLDVLVAESDVLVLSVPLTDDTRGAIGRAQFDAMPDGAVLVNVARGGVVDEAALIDALRRGRLGGAALDVVETEPLPDGSPLREFDNVLLSPHVAGGSSTAMRAIADMVARNVERVLSDHDPLWVVNGVAGQQPTSLSSR</sequence>
<dbReference type="GO" id="GO:0051287">
    <property type="term" value="F:NAD binding"/>
    <property type="evidence" value="ECO:0007669"/>
    <property type="project" value="InterPro"/>
</dbReference>
<dbReference type="InterPro" id="IPR006139">
    <property type="entry name" value="D-isomer_2_OHA_DH_cat_dom"/>
</dbReference>
<dbReference type="InterPro" id="IPR029753">
    <property type="entry name" value="D-isomer_DH_CS"/>
</dbReference>
<dbReference type="GO" id="GO:0016618">
    <property type="term" value="F:hydroxypyruvate reductase [NAD(P)H] activity"/>
    <property type="evidence" value="ECO:0007669"/>
    <property type="project" value="TreeGrafter"/>
</dbReference>
<dbReference type="PANTHER" id="PTHR10996:SF178">
    <property type="entry name" value="2-HYDROXYACID DEHYDROGENASE YGL185C-RELATED"/>
    <property type="match status" value="1"/>
</dbReference>
<dbReference type="PANTHER" id="PTHR10996">
    <property type="entry name" value="2-HYDROXYACID DEHYDROGENASE-RELATED"/>
    <property type="match status" value="1"/>
</dbReference>
<gene>
    <name evidence="7" type="ORF">A3K89_09485</name>
</gene>
<dbReference type="GO" id="GO:0005829">
    <property type="term" value="C:cytosol"/>
    <property type="evidence" value="ECO:0007669"/>
    <property type="project" value="TreeGrafter"/>
</dbReference>
<comment type="similarity">
    <text evidence="1 4">Belongs to the D-isomer specific 2-hydroxyacid dehydrogenase family.</text>
</comment>
<comment type="caution">
    <text evidence="7">The sequence shown here is derived from an EMBL/GenBank/DDBJ whole genome shotgun (WGS) entry which is preliminary data.</text>
</comment>
<keyword evidence="3" id="KW-0520">NAD</keyword>
<dbReference type="AlphaFoldDB" id="A0A177Y8Q0"/>
<evidence type="ECO:0000259" key="6">
    <source>
        <dbReference type="Pfam" id="PF02826"/>
    </source>
</evidence>
<evidence type="ECO:0000256" key="4">
    <source>
        <dbReference type="RuleBase" id="RU003719"/>
    </source>
</evidence>
<dbReference type="GO" id="GO:0030267">
    <property type="term" value="F:glyoxylate reductase (NADPH) activity"/>
    <property type="evidence" value="ECO:0007669"/>
    <property type="project" value="TreeGrafter"/>
</dbReference>
<protein>
    <submittedName>
        <fullName evidence="7">Dehydrogenase</fullName>
    </submittedName>
</protein>
<dbReference type="Proteomes" id="UP000077519">
    <property type="component" value="Unassembled WGS sequence"/>
</dbReference>
<feature type="domain" description="D-isomer specific 2-hydroxyacid dehydrogenase catalytic" evidence="5">
    <location>
        <begin position="44"/>
        <end position="327"/>
    </location>
</feature>
<dbReference type="EMBL" id="LVHI01000032">
    <property type="protein sequence ID" value="OAK51902.1"/>
    <property type="molecule type" value="Genomic_DNA"/>
</dbReference>
<organism evidence="7 8">
    <name type="scientific">Rhodococcoides kyotonense</name>
    <dbReference type="NCBI Taxonomy" id="398843"/>
    <lineage>
        <taxon>Bacteria</taxon>
        <taxon>Bacillati</taxon>
        <taxon>Actinomycetota</taxon>
        <taxon>Actinomycetes</taxon>
        <taxon>Mycobacteriales</taxon>
        <taxon>Nocardiaceae</taxon>
        <taxon>Rhodococcoides</taxon>
    </lineage>
</organism>
<dbReference type="Pfam" id="PF02826">
    <property type="entry name" value="2-Hacid_dh_C"/>
    <property type="match status" value="1"/>
</dbReference>
<dbReference type="SUPFAM" id="SSF51735">
    <property type="entry name" value="NAD(P)-binding Rossmann-fold domains"/>
    <property type="match status" value="1"/>
</dbReference>
<feature type="domain" description="D-isomer specific 2-hydroxyacid dehydrogenase NAD-binding" evidence="6">
    <location>
        <begin position="126"/>
        <end position="295"/>
    </location>
</feature>
<dbReference type="PROSITE" id="PS00671">
    <property type="entry name" value="D_2_HYDROXYACID_DH_3"/>
    <property type="match status" value="1"/>
</dbReference>
<accession>A0A177Y8Q0</accession>
<evidence type="ECO:0000313" key="8">
    <source>
        <dbReference type="Proteomes" id="UP000077519"/>
    </source>
</evidence>
<evidence type="ECO:0000256" key="3">
    <source>
        <dbReference type="ARBA" id="ARBA00023027"/>
    </source>
</evidence>
<dbReference type="InterPro" id="IPR050223">
    <property type="entry name" value="D-isomer_2-hydroxyacid_DH"/>
</dbReference>
<evidence type="ECO:0000256" key="2">
    <source>
        <dbReference type="ARBA" id="ARBA00023002"/>
    </source>
</evidence>
<dbReference type="InterPro" id="IPR036291">
    <property type="entry name" value="NAD(P)-bd_dom_sf"/>
</dbReference>
<dbReference type="Pfam" id="PF00389">
    <property type="entry name" value="2-Hacid_dh"/>
    <property type="match status" value="1"/>
</dbReference>
<dbReference type="Gene3D" id="3.40.50.720">
    <property type="entry name" value="NAD(P)-binding Rossmann-like Domain"/>
    <property type="match status" value="2"/>
</dbReference>